<dbReference type="AlphaFoldDB" id="A0AAU7LDQ4"/>
<feature type="coiled-coil region" evidence="1">
    <location>
        <begin position="77"/>
        <end position="104"/>
    </location>
</feature>
<dbReference type="RefSeq" id="WP_348995591.1">
    <property type="nucleotide sequence ID" value="NZ_CP157584.1"/>
</dbReference>
<organism evidence="3">
    <name type="scientific">Achromobacter sp. HNDS-1</name>
    <dbReference type="NCBI Taxonomy" id="3151598"/>
    <lineage>
        <taxon>Bacteria</taxon>
        <taxon>Pseudomonadati</taxon>
        <taxon>Pseudomonadota</taxon>
        <taxon>Betaproteobacteria</taxon>
        <taxon>Burkholderiales</taxon>
        <taxon>Alcaligenaceae</taxon>
        <taxon>Achromobacter</taxon>
    </lineage>
</organism>
<dbReference type="EMBL" id="CP157584">
    <property type="protein sequence ID" value="XBP00054.1"/>
    <property type="molecule type" value="Genomic_DNA"/>
</dbReference>
<dbReference type="KEGG" id="achh:ABFG95_06140"/>
<keyword evidence="2" id="KW-0812">Transmembrane</keyword>
<evidence type="ECO:0000313" key="3">
    <source>
        <dbReference type="EMBL" id="XBP00054.1"/>
    </source>
</evidence>
<gene>
    <name evidence="3" type="ORF">ABFG95_06140</name>
</gene>
<evidence type="ECO:0000256" key="1">
    <source>
        <dbReference type="SAM" id="Coils"/>
    </source>
</evidence>
<proteinExistence type="predicted"/>
<evidence type="ECO:0000256" key="2">
    <source>
        <dbReference type="SAM" id="Phobius"/>
    </source>
</evidence>
<accession>A0AAU7LDQ4</accession>
<sequence length="133" mass="14895">MAKNESEVHGATLAHIYGVTSILCGVIGLLLSLRDWSSVHQWLLVASGWLVASFLAWFLVRSSDKLTNIIEKHDTRTSEAALQIGQLEERVTDLQKEIDRRHATLDYLSSLLITGTAIPRRSRNQEDSHTEDA</sequence>
<keyword evidence="2" id="KW-1133">Transmembrane helix</keyword>
<keyword evidence="1" id="KW-0175">Coiled coil</keyword>
<keyword evidence="2" id="KW-0472">Membrane</keyword>
<name>A0AAU7LDQ4_9BURK</name>
<reference evidence="3" key="1">
    <citation type="submission" date="2024-05" db="EMBL/GenBank/DDBJ databases">
        <title>Transcriptome analysis of the degradation process of organic nitrogen by two heterotrophic nitrifying and aerobic denitrifying bacteria, Achromobacter sp. HNDS-1 and Enterobacter sp. HNDS-6.</title>
        <authorList>
            <person name="Huang Y."/>
        </authorList>
    </citation>
    <scope>NUCLEOTIDE SEQUENCE</scope>
    <source>
        <strain evidence="3">HNDS-1</strain>
    </source>
</reference>
<feature type="transmembrane region" description="Helical" evidence="2">
    <location>
        <begin position="39"/>
        <end position="60"/>
    </location>
</feature>
<feature type="transmembrane region" description="Helical" evidence="2">
    <location>
        <begin position="12"/>
        <end position="33"/>
    </location>
</feature>
<protein>
    <submittedName>
        <fullName evidence="3">Uncharacterized protein</fullName>
    </submittedName>
</protein>